<dbReference type="InterPro" id="IPR034746">
    <property type="entry name" value="POTRA"/>
</dbReference>
<evidence type="ECO:0000256" key="6">
    <source>
        <dbReference type="ARBA" id="ARBA00023136"/>
    </source>
</evidence>
<dbReference type="RefSeq" id="WP_245775544.1">
    <property type="nucleotide sequence ID" value="NZ_FOZX01000001.1"/>
</dbReference>
<sequence length="241" mass="25969">MTERSAAERARRHPVRRSAPPAPAWRRFLLPGVLAVATVGFLVVYFSPLLGVRSVQVEGNQGLDSQKVLQAAEVAEGTPMLRVDPEKIRENLRALPKIADSRTVLDWPSTVRIQVTERTPAAYFRAADGIRLLDVAGVPFETVAAPPPGVPELRAPKAAADDPATRAALSVLVSLPVPVRAEVRAVLAQSPDDLKLELTGGRSVDWGPLKETERKAQILPPLLTRPGKVYDVTTPALPTVA</sequence>
<evidence type="ECO:0000256" key="8">
    <source>
        <dbReference type="SAM" id="Phobius"/>
    </source>
</evidence>
<dbReference type="PANTHER" id="PTHR37820:SF1">
    <property type="entry name" value="CELL DIVISION PROTEIN FTSQ"/>
    <property type="match status" value="1"/>
</dbReference>
<organism evidence="10 11">
    <name type="scientific">Saccharopolyspora flava</name>
    <dbReference type="NCBI Taxonomy" id="95161"/>
    <lineage>
        <taxon>Bacteria</taxon>
        <taxon>Bacillati</taxon>
        <taxon>Actinomycetota</taxon>
        <taxon>Actinomycetes</taxon>
        <taxon>Pseudonocardiales</taxon>
        <taxon>Pseudonocardiaceae</taxon>
        <taxon>Saccharopolyspora</taxon>
    </lineage>
</organism>
<evidence type="ECO:0000256" key="3">
    <source>
        <dbReference type="ARBA" id="ARBA00022618"/>
    </source>
</evidence>
<evidence type="ECO:0000259" key="9">
    <source>
        <dbReference type="PROSITE" id="PS51779"/>
    </source>
</evidence>
<evidence type="ECO:0000256" key="2">
    <source>
        <dbReference type="ARBA" id="ARBA00022475"/>
    </source>
</evidence>
<keyword evidence="11" id="KW-1185">Reference proteome</keyword>
<evidence type="ECO:0000256" key="4">
    <source>
        <dbReference type="ARBA" id="ARBA00022692"/>
    </source>
</evidence>
<evidence type="ECO:0000256" key="5">
    <source>
        <dbReference type="ARBA" id="ARBA00022989"/>
    </source>
</evidence>
<proteinExistence type="predicted"/>
<feature type="domain" description="POTRA" evidence="9">
    <location>
        <begin position="50"/>
        <end position="118"/>
    </location>
</feature>
<dbReference type="Pfam" id="PF08478">
    <property type="entry name" value="POTRA_1"/>
    <property type="match status" value="1"/>
</dbReference>
<dbReference type="STRING" id="95161.SAMN05660874_00344"/>
<evidence type="ECO:0000313" key="10">
    <source>
        <dbReference type="EMBL" id="SFS33860.1"/>
    </source>
</evidence>
<keyword evidence="2" id="KW-1003">Cell membrane</keyword>
<dbReference type="EMBL" id="FOZX01000001">
    <property type="protein sequence ID" value="SFS33860.1"/>
    <property type="molecule type" value="Genomic_DNA"/>
</dbReference>
<keyword evidence="5 8" id="KW-1133">Transmembrane helix</keyword>
<name>A0A1I6P195_9PSEU</name>
<feature type="transmembrane region" description="Helical" evidence="8">
    <location>
        <begin position="28"/>
        <end position="46"/>
    </location>
</feature>
<protein>
    <submittedName>
        <fullName evidence="10">Cell division protein FtsQ</fullName>
    </submittedName>
</protein>
<evidence type="ECO:0000256" key="7">
    <source>
        <dbReference type="ARBA" id="ARBA00023306"/>
    </source>
</evidence>
<dbReference type="AlphaFoldDB" id="A0A1I6P195"/>
<evidence type="ECO:0000256" key="1">
    <source>
        <dbReference type="ARBA" id="ARBA00004370"/>
    </source>
</evidence>
<dbReference type="GO" id="GO:0005886">
    <property type="term" value="C:plasma membrane"/>
    <property type="evidence" value="ECO:0007669"/>
    <property type="project" value="TreeGrafter"/>
</dbReference>
<accession>A0A1I6P195</accession>
<keyword evidence="3 10" id="KW-0132">Cell division</keyword>
<dbReference type="PROSITE" id="PS51779">
    <property type="entry name" value="POTRA"/>
    <property type="match status" value="1"/>
</dbReference>
<dbReference type="GO" id="GO:0051301">
    <property type="term" value="P:cell division"/>
    <property type="evidence" value="ECO:0007669"/>
    <property type="project" value="UniProtKB-KW"/>
</dbReference>
<dbReference type="Proteomes" id="UP000198852">
    <property type="component" value="Unassembled WGS sequence"/>
</dbReference>
<dbReference type="InterPro" id="IPR050487">
    <property type="entry name" value="FtsQ_DivIB"/>
</dbReference>
<reference evidence="11" key="1">
    <citation type="submission" date="2016-10" db="EMBL/GenBank/DDBJ databases">
        <authorList>
            <person name="Varghese N."/>
            <person name="Submissions S."/>
        </authorList>
    </citation>
    <scope>NUCLEOTIDE SEQUENCE [LARGE SCALE GENOMIC DNA]</scope>
    <source>
        <strain evidence="11">DSM 44771</strain>
    </source>
</reference>
<keyword evidence="7" id="KW-0131">Cell cycle</keyword>
<dbReference type="PANTHER" id="PTHR37820">
    <property type="entry name" value="CELL DIVISION PROTEIN DIVIB"/>
    <property type="match status" value="1"/>
</dbReference>
<dbReference type="Gene3D" id="3.10.20.310">
    <property type="entry name" value="membrane protein fhac"/>
    <property type="match status" value="1"/>
</dbReference>
<keyword evidence="4 8" id="KW-0812">Transmembrane</keyword>
<gene>
    <name evidence="10" type="ORF">SAMN05660874_00344</name>
</gene>
<evidence type="ECO:0000313" key="11">
    <source>
        <dbReference type="Proteomes" id="UP000198852"/>
    </source>
</evidence>
<dbReference type="InterPro" id="IPR013685">
    <property type="entry name" value="POTRA_FtsQ_type"/>
</dbReference>
<comment type="subcellular location">
    <subcellularLocation>
        <location evidence="1">Membrane</location>
    </subcellularLocation>
</comment>
<keyword evidence="6 8" id="KW-0472">Membrane</keyword>